<feature type="compositionally biased region" description="Low complexity" evidence="1">
    <location>
        <begin position="269"/>
        <end position="343"/>
    </location>
</feature>
<dbReference type="InterPro" id="IPR007117">
    <property type="entry name" value="Expansin_CBD"/>
</dbReference>
<dbReference type="EMBL" id="HBJA01045977">
    <property type="protein sequence ID" value="CAE0804923.1"/>
    <property type="molecule type" value="Transcribed_RNA"/>
</dbReference>
<dbReference type="SUPFAM" id="SSF49590">
    <property type="entry name" value="PHL pollen allergen"/>
    <property type="match status" value="1"/>
</dbReference>
<feature type="signal peptide" evidence="2">
    <location>
        <begin position="1"/>
        <end position="18"/>
    </location>
</feature>
<sequence length="723" mass="72864">MLICSLQPLLAATGYASCYGNYQNHLGDNNVACGMGNFMTGEDFTYTTAICQTWASTACGSCYQVQCTGGKTANVACTGSTTNVRVIDTLGGACTGTGQNVHVFDLSTVPYSALATEGGNPIGCSGEYYVEYSAVSCTTAGLVTGGLKIGLMQNQADPWCPPFWFSNVGEAGGLWGVEVSPDSGTTWHRYTRNTGNGARWDCTNMGGAGTYLNNPISFRLELCDINQLPNTCAASGVIQTFTNALPSNWCANGASPCTSNSWQLSTNFGSGTSTTSSGTGTTTTSSGTSTSSTSSGTGTTSTSSGTSTSTTSSGTSTSTTSSGTSTSSTSSGTGTSTTSSSGTTTGGSTGGTVCTASTCPTSISQAGSSTVDSSMLYPASVPMDITAAHSFNGGGSMTFQTASTISISAAVTFNIPVAFQAATLTIAAATAFTSTLDMSGSGVVLSLITSKIEFQSSGHSISGTTFSGAGSAEFAPASSGVMASSDSTWLVPLGLKSGATARRTAIDSIVTLTSCGDSFADLTVSSGTALLVYTNCTLSSNTAYSTSAGTTTFSSGSYLIFDEVTASARPLYMAGFSAPSDLRVEVISTDTTTPLTVTLAEYVASSCVTSFSNSSIDGCPSGASCTLSAGQDSTNSSQCVILYTQSSAGDDSNDAWWGLLALLVIPLCAVGVFALVKLTPGPSSNEVAVPVPEASYSMQRGIAVPPPSPAAPNTPAYVVYSIY</sequence>
<reference evidence="5" key="1">
    <citation type="submission" date="2021-01" db="EMBL/GenBank/DDBJ databases">
        <authorList>
            <person name="Corre E."/>
            <person name="Pelletier E."/>
            <person name="Niang G."/>
            <person name="Scheremetjew M."/>
            <person name="Finn R."/>
            <person name="Kale V."/>
            <person name="Holt S."/>
            <person name="Cochrane G."/>
            <person name="Meng A."/>
            <person name="Brown T."/>
            <person name="Cohen L."/>
        </authorList>
    </citation>
    <scope>NUCLEOTIDE SEQUENCE</scope>
    <source>
        <strain evidence="5">CCMP1594</strain>
    </source>
</reference>
<evidence type="ECO:0000256" key="2">
    <source>
        <dbReference type="SAM" id="SignalP"/>
    </source>
</evidence>
<dbReference type="SUPFAM" id="SSF50685">
    <property type="entry name" value="Barwin-like endoglucanases"/>
    <property type="match status" value="1"/>
</dbReference>
<dbReference type="PANTHER" id="PTHR31692">
    <property type="entry name" value="EXPANSIN-B3"/>
    <property type="match status" value="1"/>
</dbReference>
<accession>A0A6T1YXE8</accession>
<feature type="chain" id="PRO_5036191598" description="Expansin-like EG45 domain-containing protein" evidence="2">
    <location>
        <begin position="19"/>
        <end position="723"/>
    </location>
</feature>
<feature type="domain" description="Expansin-like CBD" evidence="4">
    <location>
        <begin position="165"/>
        <end position="249"/>
    </location>
</feature>
<evidence type="ECO:0000256" key="1">
    <source>
        <dbReference type="SAM" id="MobiDB-lite"/>
    </source>
</evidence>
<evidence type="ECO:0000313" key="6">
    <source>
        <dbReference type="EMBL" id="CAE0804923.1"/>
    </source>
</evidence>
<dbReference type="InterPro" id="IPR007112">
    <property type="entry name" value="Expansin/allergen_DPBB_dom"/>
</dbReference>
<dbReference type="InterPro" id="IPR036749">
    <property type="entry name" value="Expansin_CBD_sf"/>
</dbReference>
<dbReference type="EMBL" id="HBJA01045976">
    <property type="protein sequence ID" value="CAE0804922.1"/>
    <property type="molecule type" value="Transcribed_RNA"/>
</dbReference>
<proteinExistence type="predicted"/>
<dbReference type="AlphaFoldDB" id="A0A6T1YXE8"/>
<evidence type="ECO:0000313" key="5">
    <source>
        <dbReference type="EMBL" id="CAE0804922.1"/>
    </source>
</evidence>
<protein>
    <recommendedName>
        <fullName evidence="7">Expansin-like EG45 domain-containing protein</fullName>
    </recommendedName>
</protein>
<evidence type="ECO:0000259" key="3">
    <source>
        <dbReference type="PROSITE" id="PS50842"/>
    </source>
</evidence>
<name>A0A6T1YXE8_9EUGL</name>
<dbReference type="CDD" id="cd22271">
    <property type="entry name" value="DPBB_EXP_N-like"/>
    <property type="match status" value="1"/>
</dbReference>
<feature type="region of interest" description="Disordered" evidence="1">
    <location>
        <begin position="268"/>
        <end position="351"/>
    </location>
</feature>
<evidence type="ECO:0008006" key="7">
    <source>
        <dbReference type="Google" id="ProtNLM"/>
    </source>
</evidence>
<keyword evidence="2" id="KW-0732">Signal</keyword>
<evidence type="ECO:0000259" key="4">
    <source>
        <dbReference type="PROSITE" id="PS50843"/>
    </source>
</evidence>
<gene>
    <name evidence="5" type="ORF">EGYM00163_LOCUS16046</name>
    <name evidence="6" type="ORF">EGYM00163_LOCUS16047</name>
</gene>
<feature type="domain" description="Expansin-like EG45" evidence="3">
    <location>
        <begin position="30"/>
        <end position="142"/>
    </location>
</feature>
<organism evidence="5">
    <name type="scientific">Eutreptiella gymnastica</name>
    <dbReference type="NCBI Taxonomy" id="73025"/>
    <lineage>
        <taxon>Eukaryota</taxon>
        <taxon>Discoba</taxon>
        <taxon>Euglenozoa</taxon>
        <taxon>Euglenida</taxon>
        <taxon>Spirocuta</taxon>
        <taxon>Euglenophyceae</taxon>
        <taxon>Eutreptiales</taxon>
        <taxon>Eutreptiaceae</taxon>
        <taxon>Eutreptiella</taxon>
    </lineage>
</organism>
<dbReference type="PROSITE" id="PS50843">
    <property type="entry name" value="EXPANSIN_CBD"/>
    <property type="match status" value="1"/>
</dbReference>
<dbReference type="InterPro" id="IPR036908">
    <property type="entry name" value="RlpA-like_sf"/>
</dbReference>
<dbReference type="PROSITE" id="PS50842">
    <property type="entry name" value="EXPANSIN_EG45"/>
    <property type="match status" value="1"/>
</dbReference>
<dbReference type="PANTHER" id="PTHR31692:SF56">
    <property type="entry name" value="EXPANSIN-B2-RELATED"/>
    <property type="match status" value="1"/>
</dbReference>